<comment type="caution">
    <text evidence="2">The sequence shown here is derived from an EMBL/GenBank/DDBJ whole genome shotgun (WGS) entry which is preliminary data.</text>
</comment>
<proteinExistence type="predicted"/>
<dbReference type="Proteomes" id="UP000189670">
    <property type="component" value="Unassembled WGS sequence"/>
</dbReference>
<accession>A0A1V1NTH0</accession>
<gene>
    <name evidence="2" type="ORF">OMM_13594</name>
</gene>
<reference evidence="3" key="1">
    <citation type="submission" date="2012-11" db="EMBL/GenBank/DDBJ databases">
        <authorList>
            <person name="Lucero-Rivera Y.E."/>
            <person name="Tovar-Ramirez D."/>
        </authorList>
    </citation>
    <scope>NUCLEOTIDE SEQUENCE [LARGE SCALE GENOMIC DNA]</scope>
    <source>
        <strain evidence="3">Araruama</strain>
    </source>
</reference>
<evidence type="ECO:0000313" key="2">
    <source>
        <dbReference type="EMBL" id="ETR65868.1"/>
    </source>
</evidence>
<dbReference type="EMBL" id="ATBP01002430">
    <property type="protein sequence ID" value="ETR65868.1"/>
    <property type="molecule type" value="Genomic_DNA"/>
</dbReference>
<dbReference type="AlphaFoldDB" id="A0A1V1NTH0"/>
<name>A0A1V1NTH0_9BACT</name>
<protein>
    <recommendedName>
        <fullName evidence="1">Spore protein YkvP/CgeB glycosyl transferase-like domain-containing protein</fullName>
    </recommendedName>
</protein>
<feature type="domain" description="Spore protein YkvP/CgeB glycosyl transferase-like" evidence="1">
    <location>
        <begin position="5"/>
        <end position="68"/>
    </location>
</feature>
<sequence>MWPLLINVYKDNLNELFEVGKEVVAYRSPEECVDLIDYYMKHTMEARRIAEAGQRRTLRDHSYLQRMIETSGILKKHLNE</sequence>
<dbReference type="InterPro" id="IPR055259">
    <property type="entry name" value="YkvP/CgeB_Glyco_trans-like"/>
</dbReference>
<evidence type="ECO:0000259" key="1">
    <source>
        <dbReference type="Pfam" id="PF13524"/>
    </source>
</evidence>
<evidence type="ECO:0000313" key="3">
    <source>
        <dbReference type="Proteomes" id="UP000189670"/>
    </source>
</evidence>
<dbReference type="Pfam" id="PF13524">
    <property type="entry name" value="Glyco_trans_1_2"/>
    <property type="match status" value="1"/>
</dbReference>
<organism evidence="2 3">
    <name type="scientific">Candidatus Magnetoglobus multicellularis str. Araruama</name>
    <dbReference type="NCBI Taxonomy" id="890399"/>
    <lineage>
        <taxon>Bacteria</taxon>
        <taxon>Pseudomonadati</taxon>
        <taxon>Thermodesulfobacteriota</taxon>
        <taxon>Desulfobacteria</taxon>
        <taxon>Desulfobacterales</taxon>
        <taxon>Desulfobacteraceae</taxon>
        <taxon>Candidatus Magnetoglobus</taxon>
    </lineage>
</organism>